<dbReference type="RefSeq" id="XP_014150573.1">
    <property type="nucleotide sequence ID" value="XM_014295098.1"/>
</dbReference>
<dbReference type="EMBL" id="KQ243007">
    <property type="protein sequence ID" value="KNC76671.1"/>
    <property type="molecule type" value="Genomic_DNA"/>
</dbReference>
<accession>A0A0L0FJN3</accession>
<protein>
    <submittedName>
        <fullName evidence="1">Uncharacterized protein</fullName>
    </submittedName>
</protein>
<dbReference type="AlphaFoldDB" id="A0A0L0FJN3"/>
<dbReference type="GeneID" id="25911346"/>
<evidence type="ECO:0000313" key="2">
    <source>
        <dbReference type="Proteomes" id="UP000054560"/>
    </source>
</evidence>
<dbReference type="Proteomes" id="UP000054560">
    <property type="component" value="Unassembled WGS sequence"/>
</dbReference>
<name>A0A0L0FJN3_9EUKA</name>
<sequence>MATKGVCSLVSGSTSQTVWTLPITTKLVLYLRLFVSATEGMKTVLSLTNDKVLELGLRCLSVYTSMRASYMKQMAEARKATERRRSIDHEMTLKWSEADHKRLRAAQESWYGVCW</sequence>
<proteinExistence type="predicted"/>
<gene>
    <name evidence="1" type="ORF">SARC_10842</name>
</gene>
<reference evidence="1 2" key="1">
    <citation type="submission" date="2011-02" db="EMBL/GenBank/DDBJ databases">
        <title>The Genome Sequence of Sphaeroforma arctica JP610.</title>
        <authorList>
            <consortium name="The Broad Institute Genome Sequencing Platform"/>
            <person name="Russ C."/>
            <person name="Cuomo C."/>
            <person name="Young S.K."/>
            <person name="Zeng Q."/>
            <person name="Gargeya S."/>
            <person name="Alvarado L."/>
            <person name="Berlin A."/>
            <person name="Chapman S.B."/>
            <person name="Chen Z."/>
            <person name="Freedman E."/>
            <person name="Gellesch M."/>
            <person name="Goldberg J."/>
            <person name="Griggs A."/>
            <person name="Gujja S."/>
            <person name="Heilman E."/>
            <person name="Heiman D."/>
            <person name="Howarth C."/>
            <person name="Mehta T."/>
            <person name="Neiman D."/>
            <person name="Pearson M."/>
            <person name="Roberts A."/>
            <person name="Saif S."/>
            <person name="Shea T."/>
            <person name="Shenoy N."/>
            <person name="Sisk P."/>
            <person name="Stolte C."/>
            <person name="Sykes S."/>
            <person name="White J."/>
            <person name="Yandava C."/>
            <person name="Burger G."/>
            <person name="Gray M.W."/>
            <person name="Holland P.W.H."/>
            <person name="King N."/>
            <person name="Lang F.B.F."/>
            <person name="Roger A.J."/>
            <person name="Ruiz-Trillo I."/>
            <person name="Haas B."/>
            <person name="Nusbaum C."/>
            <person name="Birren B."/>
        </authorList>
    </citation>
    <scope>NUCLEOTIDE SEQUENCE [LARGE SCALE GENOMIC DNA]</scope>
    <source>
        <strain evidence="1 2">JP610</strain>
    </source>
</reference>
<organism evidence="1 2">
    <name type="scientific">Sphaeroforma arctica JP610</name>
    <dbReference type="NCBI Taxonomy" id="667725"/>
    <lineage>
        <taxon>Eukaryota</taxon>
        <taxon>Ichthyosporea</taxon>
        <taxon>Ichthyophonida</taxon>
        <taxon>Sphaeroforma</taxon>
    </lineage>
</organism>
<keyword evidence="2" id="KW-1185">Reference proteome</keyword>
<evidence type="ECO:0000313" key="1">
    <source>
        <dbReference type="EMBL" id="KNC76671.1"/>
    </source>
</evidence>